<feature type="compositionally biased region" description="Polar residues" evidence="9">
    <location>
        <begin position="324"/>
        <end position="369"/>
    </location>
</feature>
<dbReference type="PANTHER" id="PTHR46009:SF1">
    <property type="entry name" value="VACUOLAR PROTEIN SORTING-ASSOCIATED PROTEIN VTA1 HOMOLOG"/>
    <property type="match status" value="1"/>
</dbReference>
<comment type="caution">
    <text evidence="12">The sequence shown here is derived from an EMBL/GenBank/DDBJ whole genome shotgun (WGS) entry which is preliminary data.</text>
</comment>
<dbReference type="EMBL" id="JAJJMA010310886">
    <property type="protein sequence ID" value="MCL7049008.1"/>
    <property type="molecule type" value="Genomic_DNA"/>
</dbReference>
<organism evidence="12 13">
    <name type="scientific">Papaver nudicaule</name>
    <name type="common">Iceland poppy</name>
    <dbReference type="NCBI Taxonomy" id="74823"/>
    <lineage>
        <taxon>Eukaryota</taxon>
        <taxon>Viridiplantae</taxon>
        <taxon>Streptophyta</taxon>
        <taxon>Embryophyta</taxon>
        <taxon>Tracheophyta</taxon>
        <taxon>Spermatophyta</taxon>
        <taxon>Magnoliopsida</taxon>
        <taxon>Ranunculales</taxon>
        <taxon>Papaveraceae</taxon>
        <taxon>Papaveroideae</taxon>
        <taxon>Papaver</taxon>
    </lineage>
</organism>
<dbReference type="GO" id="GO:0032511">
    <property type="term" value="P:late endosome to vacuole transport via multivesicular body sorting pathway"/>
    <property type="evidence" value="ECO:0007669"/>
    <property type="project" value="InterPro"/>
</dbReference>
<evidence type="ECO:0000256" key="1">
    <source>
        <dbReference type="ARBA" id="ARBA00004481"/>
    </source>
</evidence>
<dbReference type="InterPro" id="IPR023175">
    <property type="entry name" value="Vta1/CALS_N_sf"/>
</dbReference>
<keyword evidence="4" id="KW-0813">Transport</keyword>
<dbReference type="Pfam" id="PF04652">
    <property type="entry name" value="Vta1"/>
    <property type="match status" value="1"/>
</dbReference>
<evidence type="ECO:0000256" key="6">
    <source>
        <dbReference type="ARBA" id="ARBA00022753"/>
    </source>
</evidence>
<dbReference type="Pfam" id="PF18097">
    <property type="entry name" value="Vta1_C"/>
    <property type="match status" value="1"/>
</dbReference>
<dbReference type="GO" id="GO:0010008">
    <property type="term" value="C:endosome membrane"/>
    <property type="evidence" value="ECO:0007669"/>
    <property type="project" value="UniProtKB-SubCell"/>
</dbReference>
<name>A0AA41VX25_PAPNU</name>
<evidence type="ECO:0000256" key="3">
    <source>
        <dbReference type="ARBA" id="ARBA00007895"/>
    </source>
</evidence>
<feature type="compositionally biased region" description="Polar residues" evidence="9">
    <location>
        <begin position="234"/>
        <end position="250"/>
    </location>
</feature>
<dbReference type="InterPro" id="IPR039431">
    <property type="entry name" value="Vta1/CALS_N"/>
</dbReference>
<evidence type="ECO:0000256" key="2">
    <source>
        <dbReference type="ARBA" id="ARBA00004496"/>
    </source>
</evidence>
<dbReference type="Proteomes" id="UP001177140">
    <property type="component" value="Unassembled WGS sequence"/>
</dbReference>
<feature type="compositionally biased region" description="Polar residues" evidence="9">
    <location>
        <begin position="407"/>
        <end position="425"/>
    </location>
</feature>
<keyword evidence="6" id="KW-0967">Endosome</keyword>
<evidence type="ECO:0000313" key="12">
    <source>
        <dbReference type="EMBL" id="MCL7049008.1"/>
    </source>
</evidence>
<dbReference type="InterPro" id="IPR041212">
    <property type="entry name" value="Vta1_C"/>
</dbReference>
<keyword evidence="7" id="KW-0653">Protein transport</keyword>
<evidence type="ECO:0000256" key="4">
    <source>
        <dbReference type="ARBA" id="ARBA00022448"/>
    </source>
</evidence>
<dbReference type="GO" id="GO:0005771">
    <property type="term" value="C:multivesicular body"/>
    <property type="evidence" value="ECO:0007669"/>
    <property type="project" value="TreeGrafter"/>
</dbReference>
<accession>A0AA41VX25</accession>
<evidence type="ECO:0000256" key="5">
    <source>
        <dbReference type="ARBA" id="ARBA00022490"/>
    </source>
</evidence>
<dbReference type="PANTHER" id="PTHR46009">
    <property type="entry name" value="VACUOLAR PROTEIN SORTING-ASSOCIATED PROTEIN VTA1 HOMOLOG"/>
    <property type="match status" value="1"/>
</dbReference>
<evidence type="ECO:0000256" key="7">
    <source>
        <dbReference type="ARBA" id="ARBA00022927"/>
    </source>
</evidence>
<dbReference type="Gene3D" id="1.20.5.420">
    <property type="entry name" value="Immunoglobulin FC, subunit C"/>
    <property type="match status" value="1"/>
</dbReference>
<protein>
    <submittedName>
        <fullName evidence="12">Uncharacterized protein</fullName>
    </submittedName>
</protein>
<feature type="compositionally biased region" description="Pro residues" evidence="9">
    <location>
        <begin position="382"/>
        <end position="404"/>
    </location>
</feature>
<feature type="domain" description="Vta1/callose synthase N-terminal" evidence="10">
    <location>
        <begin position="12"/>
        <end position="148"/>
    </location>
</feature>
<sequence>MGSETEPAKLLLPYLQRADELQKHEPLVAYYCRLYAMERGLKIPSTQRTKTTNSILISLMNQLEKDKKNVQLGPEDSMYVEGFASNVFGKADKIDRAGRADLNTAKTFYAASIFFEILNQFGEIQPELEQRQKYAAWKAADIRKALKEGRRPEPGPPGGDKDELDASDELNSSYDVGPSENSPANSSTQSHDRENYQPPVNTTTVPPSYPASDFPSDEFYPTPPPSRRPDHSAFQPTSPAQRPDNSAFQPTSPPHRPDKSTYLPQAPAHRPEHFDNSAFQPTSPPHRSDNSTYLPQPPAHRPEHFDLPSPSPYQHQPYPLEPQQPGQQTYPSHDTLNLPSSSFSYPNFQTYPSFSDHSLPSVPTHQPSYYQGPDSSSFSHQSPPPSVSHQSPPPSISHQPPPPTVAQHPTTAEYTSGRRNSEPAVQTFQYDSNYLPAPEKIAEAHKAARFAVGALAFDDVAIAVDFLRKSLELLTNPSAGTQ</sequence>
<comment type="subcellular location">
    <subcellularLocation>
        <location evidence="2">Cytoplasm</location>
    </subcellularLocation>
    <subcellularLocation>
        <location evidence="1">Endosome membrane</location>
        <topology evidence="1">Peripheral membrane protein</topology>
    </subcellularLocation>
</comment>
<comment type="similarity">
    <text evidence="3">Belongs to the VTA1 family.</text>
</comment>
<gene>
    <name evidence="12" type="ORF">MKW94_017615</name>
</gene>
<dbReference type="GO" id="GO:0015031">
    <property type="term" value="P:protein transport"/>
    <property type="evidence" value="ECO:0007669"/>
    <property type="project" value="UniProtKB-KW"/>
</dbReference>
<dbReference type="AlphaFoldDB" id="A0AA41VX25"/>
<feature type="compositionally biased region" description="Polar residues" evidence="9">
    <location>
        <begin position="169"/>
        <end position="189"/>
    </location>
</feature>
<feature type="domain" description="Vta1 C-terminal" evidence="11">
    <location>
        <begin position="438"/>
        <end position="475"/>
    </location>
</feature>
<keyword evidence="13" id="KW-1185">Reference proteome</keyword>
<evidence type="ECO:0000256" key="9">
    <source>
        <dbReference type="SAM" id="MobiDB-lite"/>
    </source>
</evidence>
<keyword evidence="8" id="KW-0472">Membrane</keyword>
<keyword evidence="5" id="KW-0963">Cytoplasm</keyword>
<feature type="region of interest" description="Disordered" evidence="9">
    <location>
        <begin position="146"/>
        <end position="425"/>
    </location>
</feature>
<dbReference type="InterPro" id="IPR044538">
    <property type="entry name" value="Vta1-like"/>
</dbReference>
<reference evidence="12" key="1">
    <citation type="submission" date="2022-03" db="EMBL/GenBank/DDBJ databases">
        <title>A functionally conserved STORR gene fusion in Papaver species that diverged 16.8 million years ago.</title>
        <authorList>
            <person name="Catania T."/>
        </authorList>
    </citation>
    <scope>NUCLEOTIDE SEQUENCE</scope>
    <source>
        <strain evidence="12">S-191538</strain>
    </source>
</reference>
<proteinExistence type="inferred from homology"/>
<evidence type="ECO:0000259" key="10">
    <source>
        <dbReference type="Pfam" id="PF04652"/>
    </source>
</evidence>
<evidence type="ECO:0000313" key="13">
    <source>
        <dbReference type="Proteomes" id="UP001177140"/>
    </source>
</evidence>
<dbReference type="Gene3D" id="1.25.40.270">
    <property type="entry name" value="Vacuolar protein sorting-associated protein vta1"/>
    <property type="match status" value="1"/>
</dbReference>
<evidence type="ECO:0000256" key="8">
    <source>
        <dbReference type="ARBA" id="ARBA00023136"/>
    </source>
</evidence>
<evidence type="ECO:0000259" key="11">
    <source>
        <dbReference type="Pfam" id="PF18097"/>
    </source>
</evidence>